<reference evidence="2 3" key="1">
    <citation type="journal article" date="2025" name="Microbiol. Resour. Announc.">
        <title>Draft genome sequences for Neonectria magnoliae and Neonectria punicea, canker pathogens of Liriodendron tulipifera and Acer saccharum in West Virginia.</title>
        <authorList>
            <person name="Petronek H.M."/>
            <person name="Kasson M.T."/>
            <person name="Metheny A.M."/>
            <person name="Stauder C.M."/>
            <person name="Lovett B."/>
            <person name="Lynch S.C."/>
            <person name="Garnas J.R."/>
            <person name="Kasson L.R."/>
            <person name="Stajich J.E."/>
        </authorList>
    </citation>
    <scope>NUCLEOTIDE SEQUENCE [LARGE SCALE GENOMIC DNA]</scope>
    <source>
        <strain evidence="2 3">NRRL 64651</strain>
    </source>
</reference>
<feature type="transmembrane region" description="Helical" evidence="1">
    <location>
        <begin position="12"/>
        <end position="30"/>
    </location>
</feature>
<dbReference type="Proteomes" id="UP001498421">
    <property type="component" value="Unassembled WGS sequence"/>
</dbReference>
<gene>
    <name evidence="2" type="ORF">QQZ08_000381</name>
</gene>
<accession>A0ABR1II93</accession>
<sequence>MDTRSQSSWRSLFTFFSISVVSLVLIFYAAPSPPGLNPHVSITERGFPDNVIANFTKRQNNAYEKAREKGAKLHCLMAMSIEEARLANKGVSLESPEYLQKYGTEENEGWDTTSTDDDAPYFRNYLDTAFSALGITKKTVDMHWANVGSGEIYDNPDDPDFDQLKQGVPTGAFFTTSFILDPGVIIADSSRSVKAAIDQNNNWLPGSPVTHLRQWSDAAWTQWTRACAFANPQVKDVDRVKYIIRSRVINESTLSVLFQALINKYGGTPTIGKWDNRLTLDVEKNPKEFHAVLGTPNGAASAYFLLNHKEKLKIKTLDKVDIFIPNIPYTIFGAGVDDTAKSAKVMLLFTVTTP</sequence>
<keyword evidence="1" id="KW-0812">Transmembrane</keyword>
<keyword evidence="1" id="KW-1133">Transmembrane helix</keyword>
<keyword evidence="1" id="KW-0472">Membrane</keyword>
<comment type="caution">
    <text evidence="2">The sequence shown here is derived from an EMBL/GenBank/DDBJ whole genome shotgun (WGS) entry which is preliminary data.</text>
</comment>
<evidence type="ECO:0000256" key="1">
    <source>
        <dbReference type="SAM" id="Phobius"/>
    </source>
</evidence>
<name>A0ABR1II93_9HYPO</name>
<evidence type="ECO:0000313" key="2">
    <source>
        <dbReference type="EMBL" id="KAK7432910.1"/>
    </source>
</evidence>
<protein>
    <submittedName>
        <fullName evidence="2">Uncharacterized protein</fullName>
    </submittedName>
</protein>
<proteinExistence type="predicted"/>
<dbReference type="EMBL" id="JAZAVK010000002">
    <property type="protein sequence ID" value="KAK7432910.1"/>
    <property type="molecule type" value="Genomic_DNA"/>
</dbReference>
<evidence type="ECO:0000313" key="3">
    <source>
        <dbReference type="Proteomes" id="UP001498421"/>
    </source>
</evidence>
<keyword evidence="3" id="KW-1185">Reference proteome</keyword>
<organism evidence="2 3">
    <name type="scientific">Neonectria magnoliae</name>
    <dbReference type="NCBI Taxonomy" id="2732573"/>
    <lineage>
        <taxon>Eukaryota</taxon>
        <taxon>Fungi</taxon>
        <taxon>Dikarya</taxon>
        <taxon>Ascomycota</taxon>
        <taxon>Pezizomycotina</taxon>
        <taxon>Sordariomycetes</taxon>
        <taxon>Hypocreomycetidae</taxon>
        <taxon>Hypocreales</taxon>
        <taxon>Nectriaceae</taxon>
        <taxon>Neonectria</taxon>
    </lineage>
</organism>